<dbReference type="GeneID" id="90541909"/>
<dbReference type="Proteomes" id="UP001334084">
    <property type="component" value="Chromosome 7"/>
</dbReference>
<evidence type="ECO:0000313" key="1">
    <source>
        <dbReference type="EMBL" id="WUR04086.1"/>
    </source>
</evidence>
<sequence length="492" mass="58629">MSKTNQINTPDLIGKIEHKKKNFQEEIQKILKTSENLDKIIKKIYKTVELTQMDATEKFKSFIEPKKNLDELSNFYEIFIQCDNDFHEIKNKKIQITNLDQAIENLENCRILCKNKKSLNFYDNILIVKKLLQENEEFLTSTIFKFEIVFFKNLWENKDTEKLSKISEFLMEQENNKDFLSKYSNELFNKVSYRDIEFNKSKLLERSSNIDGYLDEINNYNIKVLGEKYGQSINLGLNKILIINLTKIIGDNLQVIEREEKLEDVPFLMELNNNLKHNEEKRIKEVESLFVFKDPINKIICNIFITYGDDVNRLDRPNKYCDVEHLALNLRRALDSMNRYKILTNVFLRNYGPMFKIKTLDECNETFTKMLMIKILKFSETLPDLKKYIYLINNLYTLQNYIKPDLRNKIQDSIDNVVNTFKTELQKRNTDKLTSFIDSNIDAFKTYYLPDEIRIKVINFFKKYIWEEIAKKDYKGNIDILNDSINNMFIGK</sequence>
<gene>
    <name evidence="1" type="ORF">VNE69_07153</name>
</gene>
<organism evidence="1 2">
    <name type="scientific">Vairimorpha necatrix</name>
    <dbReference type="NCBI Taxonomy" id="6039"/>
    <lineage>
        <taxon>Eukaryota</taxon>
        <taxon>Fungi</taxon>
        <taxon>Fungi incertae sedis</taxon>
        <taxon>Microsporidia</taxon>
        <taxon>Nosematidae</taxon>
        <taxon>Vairimorpha</taxon>
    </lineage>
</organism>
<name>A0AAX4JE76_9MICR</name>
<dbReference type="KEGG" id="vnx:VNE69_07153"/>
<evidence type="ECO:0000313" key="2">
    <source>
        <dbReference type="Proteomes" id="UP001334084"/>
    </source>
</evidence>
<dbReference type="RefSeq" id="XP_065330231.1">
    <property type="nucleotide sequence ID" value="XM_065474159.1"/>
</dbReference>
<dbReference type="AlphaFoldDB" id="A0AAX4JE76"/>
<accession>A0AAX4JE76</accession>
<reference evidence="1" key="1">
    <citation type="journal article" date="2024" name="BMC Genomics">
        <title>Functional annotation of a divergent genome using sequence and structure-based similarity.</title>
        <authorList>
            <person name="Svedberg D."/>
            <person name="Winiger R.R."/>
            <person name="Berg A."/>
            <person name="Sharma H."/>
            <person name="Tellgren-Roth C."/>
            <person name="Debrunner-Vossbrinck B.A."/>
            <person name="Vossbrinck C.R."/>
            <person name="Barandun J."/>
        </authorList>
    </citation>
    <scope>NUCLEOTIDE SEQUENCE</scope>
    <source>
        <strain evidence="1">Illinois isolate</strain>
    </source>
</reference>
<protein>
    <submittedName>
        <fullName evidence="1">Exocyst subunit EXO70 family protein</fullName>
    </submittedName>
</protein>
<dbReference type="EMBL" id="CP142732">
    <property type="protein sequence ID" value="WUR04086.1"/>
    <property type="molecule type" value="Genomic_DNA"/>
</dbReference>
<keyword evidence="2" id="KW-1185">Reference proteome</keyword>
<proteinExistence type="predicted"/>